<keyword evidence="1" id="KW-0812">Transmembrane</keyword>
<protein>
    <submittedName>
        <fullName evidence="3">LysM domain-containing protein</fullName>
    </submittedName>
</protein>
<dbReference type="Proteomes" id="UP000199309">
    <property type="component" value="Unassembled WGS sequence"/>
</dbReference>
<sequence length="108" mass="12173">MKKTNKQPLANLKYFFILAALVVSITQLGWIFHDNSQYVPVRVHTGDTVWNMASAAADSRTDIRDVVDGILKVNHLSNNDDIYPGQILQIPVHDSSIEKVKSHFDVQL</sequence>
<dbReference type="Pfam" id="PF01476">
    <property type="entry name" value="LysM"/>
    <property type="match status" value="1"/>
</dbReference>
<proteinExistence type="predicted"/>
<dbReference type="PROSITE" id="PS51782">
    <property type="entry name" value="LYSM"/>
    <property type="match status" value="1"/>
</dbReference>
<dbReference type="InterPro" id="IPR036779">
    <property type="entry name" value="LysM_dom_sf"/>
</dbReference>
<gene>
    <name evidence="3" type="ORF">SAMN05660299_01381</name>
</gene>
<name>A0A1G9VE62_9FIRM</name>
<keyword evidence="1" id="KW-1133">Transmembrane helix</keyword>
<evidence type="ECO:0000259" key="2">
    <source>
        <dbReference type="PROSITE" id="PS51782"/>
    </source>
</evidence>
<reference evidence="3 4" key="1">
    <citation type="submission" date="2016-10" db="EMBL/GenBank/DDBJ databases">
        <authorList>
            <person name="de Groot N.N."/>
        </authorList>
    </citation>
    <scope>NUCLEOTIDE SEQUENCE [LARGE SCALE GENOMIC DNA]</scope>
    <source>
        <strain evidence="3 4">DSM 16981</strain>
    </source>
</reference>
<keyword evidence="4" id="KW-1185">Reference proteome</keyword>
<dbReference type="Gene3D" id="3.10.350.10">
    <property type="entry name" value="LysM domain"/>
    <property type="match status" value="1"/>
</dbReference>
<dbReference type="AlphaFoldDB" id="A0A1G9VE62"/>
<dbReference type="STRING" id="349095.SAMN05660299_01381"/>
<evidence type="ECO:0000256" key="1">
    <source>
        <dbReference type="SAM" id="Phobius"/>
    </source>
</evidence>
<dbReference type="OrthoDB" id="2679564at2"/>
<feature type="transmembrane region" description="Helical" evidence="1">
    <location>
        <begin position="12"/>
        <end position="32"/>
    </location>
</feature>
<organism evidence="3 4">
    <name type="scientific">Megasphaera paucivorans</name>
    <dbReference type="NCBI Taxonomy" id="349095"/>
    <lineage>
        <taxon>Bacteria</taxon>
        <taxon>Bacillati</taxon>
        <taxon>Bacillota</taxon>
        <taxon>Negativicutes</taxon>
        <taxon>Veillonellales</taxon>
        <taxon>Veillonellaceae</taxon>
        <taxon>Megasphaera</taxon>
    </lineage>
</organism>
<dbReference type="RefSeq" id="WP_091649776.1">
    <property type="nucleotide sequence ID" value="NZ_FNHQ01000012.1"/>
</dbReference>
<evidence type="ECO:0000313" key="4">
    <source>
        <dbReference type="Proteomes" id="UP000199309"/>
    </source>
</evidence>
<dbReference type="SUPFAM" id="SSF54106">
    <property type="entry name" value="LysM domain"/>
    <property type="match status" value="1"/>
</dbReference>
<feature type="domain" description="LysM" evidence="2">
    <location>
        <begin position="39"/>
        <end position="90"/>
    </location>
</feature>
<dbReference type="InterPro" id="IPR018392">
    <property type="entry name" value="LysM"/>
</dbReference>
<evidence type="ECO:0000313" key="3">
    <source>
        <dbReference type="EMBL" id="SDM70396.1"/>
    </source>
</evidence>
<accession>A0A1G9VE62</accession>
<keyword evidence="1" id="KW-0472">Membrane</keyword>
<dbReference type="EMBL" id="FNHQ01000012">
    <property type="protein sequence ID" value="SDM70396.1"/>
    <property type="molecule type" value="Genomic_DNA"/>
</dbReference>